<dbReference type="PROSITE" id="PS00534">
    <property type="entry name" value="FERROCHELATASE"/>
    <property type="match status" value="1"/>
</dbReference>
<reference evidence="11 12" key="1">
    <citation type="submission" date="2016-08" db="EMBL/GenBank/DDBJ databases">
        <authorList>
            <person name="Seilhamer J.J."/>
        </authorList>
    </citation>
    <scope>NUCLEOTIDE SEQUENCE [LARGE SCALE GENOMIC DNA]</scope>
    <source>
        <strain evidence="11 12">PH27A</strain>
    </source>
</reference>
<dbReference type="SUPFAM" id="SSF53800">
    <property type="entry name" value="Chelatase"/>
    <property type="match status" value="1"/>
</dbReference>
<dbReference type="GO" id="GO:0005737">
    <property type="term" value="C:cytoplasm"/>
    <property type="evidence" value="ECO:0007669"/>
    <property type="project" value="UniProtKB-SubCell"/>
</dbReference>
<evidence type="ECO:0000256" key="10">
    <source>
        <dbReference type="RuleBase" id="RU000607"/>
    </source>
</evidence>
<evidence type="ECO:0000256" key="4">
    <source>
        <dbReference type="ARBA" id="ARBA00023004"/>
    </source>
</evidence>
<dbReference type="GO" id="GO:0006783">
    <property type="term" value="P:heme biosynthetic process"/>
    <property type="evidence" value="ECO:0007669"/>
    <property type="project" value="UniProtKB-UniRule"/>
</dbReference>
<keyword evidence="7 9" id="KW-0627">Porphyrin biosynthesis</keyword>
<dbReference type="FunFam" id="3.40.50.1400:FF:000002">
    <property type="entry name" value="Ferrochelatase"/>
    <property type="match status" value="1"/>
</dbReference>
<comment type="function">
    <text evidence="9 10">Catalyzes the ferrous insertion into protoporphyrin IX.</text>
</comment>
<evidence type="ECO:0000256" key="7">
    <source>
        <dbReference type="ARBA" id="ARBA00023244"/>
    </source>
</evidence>
<protein>
    <recommendedName>
        <fullName evidence="9 10">Ferrochelatase</fullName>
        <ecNumber evidence="9 10">4.98.1.1</ecNumber>
    </recommendedName>
    <alternativeName>
        <fullName evidence="9">Heme synthase</fullName>
    </alternativeName>
    <alternativeName>
        <fullName evidence="9">Protoheme ferro-lyase</fullName>
    </alternativeName>
</protein>
<dbReference type="OrthoDB" id="9809741at2"/>
<dbReference type="Pfam" id="PF00762">
    <property type="entry name" value="Ferrochelatase"/>
    <property type="match status" value="1"/>
</dbReference>
<evidence type="ECO:0000256" key="3">
    <source>
        <dbReference type="ARBA" id="ARBA00022723"/>
    </source>
</evidence>
<dbReference type="NCBIfam" id="TIGR00109">
    <property type="entry name" value="hemH"/>
    <property type="match status" value="1"/>
</dbReference>
<comment type="pathway">
    <text evidence="9 10">Porphyrin-containing compound metabolism; protoheme biosynthesis; protoheme from protoporphyrin-IX: step 1/1.</text>
</comment>
<evidence type="ECO:0000256" key="8">
    <source>
        <dbReference type="ARBA" id="ARBA00024536"/>
    </source>
</evidence>
<evidence type="ECO:0000256" key="9">
    <source>
        <dbReference type="HAMAP-Rule" id="MF_00323"/>
    </source>
</evidence>
<dbReference type="CDD" id="cd03411">
    <property type="entry name" value="Ferrochelatase_N"/>
    <property type="match status" value="1"/>
</dbReference>
<dbReference type="InterPro" id="IPR001015">
    <property type="entry name" value="Ferrochelatase"/>
</dbReference>
<organism evidence="11 12">
    <name type="scientific">Terasakiispira papahanaumokuakeensis</name>
    <dbReference type="NCBI Taxonomy" id="197479"/>
    <lineage>
        <taxon>Bacteria</taxon>
        <taxon>Pseudomonadati</taxon>
        <taxon>Pseudomonadota</taxon>
        <taxon>Gammaproteobacteria</taxon>
        <taxon>Oceanospirillales</taxon>
        <taxon>Terasakiispira</taxon>
    </lineage>
</organism>
<feature type="binding site" evidence="9">
    <location>
        <position position="202"/>
    </location>
    <ligand>
        <name>Fe(2+)</name>
        <dbReference type="ChEBI" id="CHEBI:29033"/>
    </ligand>
</feature>
<keyword evidence="12" id="KW-1185">Reference proteome</keyword>
<evidence type="ECO:0000313" key="11">
    <source>
        <dbReference type="EMBL" id="ODC02486.1"/>
    </source>
</evidence>
<accession>A0A1E2V6L2</accession>
<dbReference type="AlphaFoldDB" id="A0A1E2V6L2"/>
<dbReference type="InterPro" id="IPR019772">
    <property type="entry name" value="Ferrochelatase_AS"/>
</dbReference>
<gene>
    <name evidence="9" type="primary">hemH</name>
    <name evidence="11" type="ORF">BFW38_01925</name>
</gene>
<comment type="caution">
    <text evidence="11">The sequence shown here is derived from an EMBL/GenBank/DDBJ whole genome shotgun (WGS) entry which is preliminary data.</text>
</comment>
<dbReference type="UniPathway" id="UPA00252">
    <property type="reaction ID" value="UER00325"/>
</dbReference>
<evidence type="ECO:0000256" key="2">
    <source>
        <dbReference type="ARBA" id="ARBA00022490"/>
    </source>
</evidence>
<proteinExistence type="inferred from homology"/>
<dbReference type="Gene3D" id="3.40.50.1400">
    <property type="match status" value="2"/>
</dbReference>
<comment type="catalytic activity">
    <reaction evidence="8">
        <text>Fe-coproporphyrin III + 2 H(+) = coproporphyrin III + Fe(2+)</text>
        <dbReference type="Rhea" id="RHEA:49572"/>
        <dbReference type="ChEBI" id="CHEBI:15378"/>
        <dbReference type="ChEBI" id="CHEBI:29033"/>
        <dbReference type="ChEBI" id="CHEBI:68438"/>
        <dbReference type="ChEBI" id="CHEBI:131725"/>
        <dbReference type="EC" id="4.99.1.9"/>
    </reaction>
    <physiologicalReaction direction="right-to-left" evidence="8">
        <dbReference type="Rhea" id="RHEA:49574"/>
    </physiologicalReaction>
</comment>
<feature type="binding site" evidence="9">
    <location>
        <position position="283"/>
    </location>
    <ligand>
        <name>Fe(2+)</name>
        <dbReference type="ChEBI" id="CHEBI:29033"/>
    </ligand>
</feature>
<dbReference type="EMBL" id="MDTQ01000001">
    <property type="protein sequence ID" value="ODC02486.1"/>
    <property type="molecule type" value="Genomic_DNA"/>
</dbReference>
<dbReference type="GO" id="GO:0046872">
    <property type="term" value="F:metal ion binding"/>
    <property type="evidence" value="ECO:0007669"/>
    <property type="project" value="UniProtKB-KW"/>
</dbReference>
<dbReference type="STRING" id="197479.BFW38_01925"/>
<keyword evidence="2 9" id="KW-0963">Cytoplasm</keyword>
<dbReference type="InterPro" id="IPR033659">
    <property type="entry name" value="Ferrochelatase_N"/>
</dbReference>
<evidence type="ECO:0000256" key="5">
    <source>
        <dbReference type="ARBA" id="ARBA00023133"/>
    </source>
</evidence>
<dbReference type="PANTHER" id="PTHR11108:SF1">
    <property type="entry name" value="FERROCHELATASE, MITOCHONDRIAL"/>
    <property type="match status" value="1"/>
</dbReference>
<keyword evidence="3 9" id="KW-0479">Metal-binding</keyword>
<evidence type="ECO:0000256" key="1">
    <source>
        <dbReference type="ARBA" id="ARBA00007718"/>
    </source>
</evidence>
<keyword evidence="6 9" id="KW-0456">Lyase</keyword>
<dbReference type="Proteomes" id="UP000094291">
    <property type="component" value="Unassembled WGS sequence"/>
</dbReference>
<dbReference type="HAMAP" id="MF_00323">
    <property type="entry name" value="Ferrochelatase"/>
    <property type="match status" value="1"/>
</dbReference>
<keyword evidence="4 9" id="KW-0408">Iron</keyword>
<evidence type="ECO:0000256" key="6">
    <source>
        <dbReference type="ARBA" id="ARBA00023239"/>
    </source>
</evidence>
<comment type="subcellular location">
    <subcellularLocation>
        <location evidence="9 10">Cytoplasm</location>
    </subcellularLocation>
</comment>
<name>A0A1E2V6L2_9GAMM</name>
<evidence type="ECO:0000313" key="12">
    <source>
        <dbReference type="Proteomes" id="UP000094291"/>
    </source>
</evidence>
<sequence>MTSSSKPRFGVMLVNLGTPEAPTPDAVRRYLGEFLWDQRVVDVSRPLWWLILNGIILRIRPQRVAKAYASVWTDQGSPLMKVSQAQAIELKQRLEDMLGTSVPVELAMTYGVPTMESAGQAFRQAGVERIIVLPLYPQFSATTTGAVFDRLAKALKPCPSLPELHFIRDYHQNPDYIEALANSVREYQAAHGMPDRLLMSFHGIPQRYARQGDPYPQQCEATAQALAEALGLETDQWALTFQSRFGREPWLQPYTDKTLAEWGQSGLERVAVICPGFAADCLETLEEIALQNAEIFTEAGGGTLDYIPALNDRVDHIQMLADLVVSQTQGWR</sequence>
<comment type="similarity">
    <text evidence="1 9 10">Belongs to the ferrochelatase family.</text>
</comment>
<keyword evidence="5 9" id="KW-0350">Heme biosynthesis</keyword>
<dbReference type="CDD" id="cd00419">
    <property type="entry name" value="Ferrochelatase_C"/>
    <property type="match status" value="1"/>
</dbReference>
<dbReference type="RefSeq" id="WP_068996871.1">
    <property type="nucleotide sequence ID" value="NZ_MDTQ01000001.1"/>
</dbReference>
<dbReference type="GO" id="GO:0004325">
    <property type="term" value="F:ferrochelatase activity"/>
    <property type="evidence" value="ECO:0007669"/>
    <property type="project" value="UniProtKB-UniRule"/>
</dbReference>
<dbReference type="PANTHER" id="PTHR11108">
    <property type="entry name" value="FERROCHELATASE"/>
    <property type="match status" value="1"/>
</dbReference>
<dbReference type="InterPro" id="IPR033644">
    <property type="entry name" value="Ferrochelatase_C"/>
</dbReference>
<dbReference type="EC" id="4.98.1.1" evidence="9 10"/>
<comment type="catalytic activity">
    <reaction evidence="9 10">
        <text>heme b + 2 H(+) = protoporphyrin IX + Fe(2+)</text>
        <dbReference type="Rhea" id="RHEA:22584"/>
        <dbReference type="ChEBI" id="CHEBI:15378"/>
        <dbReference type="ChEBI" id="CHEBI:29033"/>
        <dbReference type="ChEBI" id="CHEBI:57306"/>
        <dbReference type="ChEBI" id="CHEBI:60344"/>
        <dbReference type="EC" id="4.98.1.1"/>
    </reaction>
</comment>